<name>A0A1B0AU43_9MUSC</name>
<accession>A0A1B0AU43</accession>
<organism evidence="2 3">
    <name type="scientific">Glossina palpalis gambiensis</name>
    <dbReference type="NCBI Taxonomy" id="67801"/>
    <lineage>
        <taxon>Eukaryota</taxon>
        <taxon>Metazoa</taxon>
        <taxon>Ecdysozoa</taxon>
        <taxon>Arthropoda</taxon>
        <taxon>Hexapoda</taxon>
        <taxon>Insecta</taxon>
        <taxon>Pterygota</taxon>
        <taxon>Neoptera</taxon>
        <taxon>Endopterygota</taxon>
        <taxon>Diptera</taxon>
        <taxon>Brachycera</taxon>
        <taxon>Muscomorpha</taxon>
        <taxon>Hippoboscoidea</taxon>
        <taxon>Glossinidae</taxon>
        <taxon>Glossina</taxon>
    </lineage>
</organism>
<proteinExistence type="predicted"/>
<evidence type="ECO:0000313" key="2">
    <source>
        <dbReference type="EnsemblMetazoa" id="GPPI008661-PA"/>
    </source>
</evidence>
<dbReference type="EnsemblMetazoa" id="GPPI008661-RA">
    <property type="protein sequence ID" value="GPPI008661-PA"/>
    <property type="gene ID" value="GPPI008661"/>
</dbReference>
<keyword evidence="1" id="KW-0732">Signal</keyword>
<sequence length="93" mass="10225">MKVWITIILLAISAHATLATWALIKAIANEVGLGPGVDYVDGSASPHFQVDKQAYMRAYRPPQARARVAPIDYCCIDSSGLPRSYPPNPQNWE</sequence>
<dbReference type="Proteomes" id="UP000092460">
    <property type="component" value="Unassembled WGS sequence"/>
</dbReference>
<dbReference type="AlphaFoldDB" id="A0A1B0AU43"/>
<protein>
    <submittedName>
        <fullName evidence="2">Uncharacterized protein</fullName>
    </submittedName>
</protein>
<reference evidence="2" key="2">
    <citation type="submission" date="2020-05" db="UniProtKB">
        <authorList>
            <consortium name="EnsemblMetazoa"/>
        </authorList>
    </citation>
    <scope>IDENTIFICATION</scope>
    <source>
        <strain evidence="2">IAEA</strain>
    </source>
</reference>
<feature type="signal peptide" evidence="1">
    <location>
        <begin position="1"/>
        <end position="19"/>
    </location>
</feature>
<dbReference type="EMBL" id="JXJN01003511">
    <property type="status" value="NOT_ANNOTATED_CDS"/>
    <property type="molecule type" value="Genomic_DNA"/>
</dbReference>
<evidence type="ECO:0000256" key="1">
    <source>
        <dbReference type="SAM" id="SignalP"/>
    </source>
</evidence>
<evidence type="ECO:0000313" key="3">
    <source>
        <dbReference type="Proteomes" id="UP000092460"/>
    </source>
</evidence>
<feature type="chain" id="PRO_5008404139" evidence="1">
    <location>
        <begin position="20"/>
        <end position="93"/>
    </location>
</feature>
<keyword evidence="3" id="KW-1185">Reference proteome</keyword>
<dbReference type="VEuPathDB" id="VectorBase:GPPI008661"/>
<reference evidence="3" key="1">
    <citation type="submission" date="2015-01" db="EMBL/GenBank/DDBJ databases">
        <authorList>
            <person name="Aksoy S."/>
            <person name="Warren W."/>
            <person name="Wilson R.K."/>
        </authorList>
    </citation>
    <scope>NUCLEOTIDE SEQUENCE [LARGE SCALE GENOMIC DNA]</scope>
    <source>
        <strain evidence="3">IAEA</strain>
    </source>
</reference>